<name>A0A9X0CSU5_9CNID</name>
<reference evidence="2" key="1">
    <citation type="submission" date="2023-01" db="EMBL/GenBank/DDBJ databases">
        <title>Genome assembly of the deep-sea coral Lophelia pertusa.</title>
        <authorList>
            <person name="Herrera S."/>
            <person name="Cordes E."/>
        </authorList>
    </citation>
    <scope>NUCLEOTIDE SEQUENCE</scope>
    <source>
        <strain evidence="2">USNM1676648</strain>
        <tissue evidence="2">Polyp</tissue>
    </source>
</reference>
<sequence>MSSDGLKAMDVTADKEQYGSKNLLGNRLWRSAEMENLHLNDDLSAFAMPCIDYPQSHNSTADGLPQEQQSSREWVLEWNRKSDTSEVEQYLQQIQRSNSSSQPETNSDSPSGSFGRCSSVPGNTGPAEEQMDSEPFEIQDLSCSPGKKYMDLRQTVGEVTSDEGIVDDGRGNETAFVSSFCFKLVCC</sequence>
<feature type="compositionally biased region" description="Polar residues" evidence="1">
    <location>
        <begin position="90"/>
        <end position="112"/>
    </location>
</feature>
<protein>
    <submittedName>
        <fullName evidence="2">5'-AMP-activated protein kinase subunit gamma-2</fullName>
    </submittedName>
</protein>
<dbReference type="AlphaFoldDB" id="A0A9X0CSU5"/>
<keyword evidence="2" id="KW-0808">Transferase</keyword>
<feature type="region of interest" description="Disordered" evidence="1">
    <location>
        <begin position="86"/>
        <end position="133"/>
    </location>
</feature>
<gene>
    <name evidence="2" type="primary">PRKAG2_1</name>
    <name evidence="2" type="ORF">OS493_020643</name>
</gene>
<accession>A0A9X0CSU5</accession>
<dbReference type="EMBL" id="MU826838">
    <property type="protein sequence ID" value="KAJ7372209.1"/>
    <property type="molecule type" value="Genomic_DNA"/>
</dbReference>
<dbReference type="GO" id="GO:0016301">
    <property type="term" value="F:kinase activity"/>
    <property type="evidence" value="ECO:0007669"/>
    <property type="project" value="UniProtKB-KW"/>
</dbReference>
<proteinExistence type="predicted"/>
<organism evidence="2 3">
    <name type="scientific">Desmophyllum pertusum</name>
    <dbReference type="NCBI Taxonomy" id="174260"/>
    <lineage>
        <taxon>Eukaryota</taxon>
        <taxon>Metazoa</taxon>
        <taxon>Cnidaria</taxon>
        <taxon>Anthozoa</taxon>
        <taxon>Hexacorallia</taxon>
        <taxon>Scleractinia</taxon>
        <taxon>Caryophylliina</taxon>
        <taxon>Caryophylliidae</taxon>
        <taxon>Desmophyllum</taxon>
    </lineage>
</organism>
<keyword evidence="3" id="KW-1185">Reference proteome</keyword>
<dbReference type="Proteomes" id="UP001163046">
    <property type="component" value="Unassembled WGS sequence"/>
</dbReference>
<evidence type="ECO:0000313" key="3">
    <source>
        <dbReference type="Proteomes" id="UP001163046"/>
    </source>
</evidence>
<evidence type="ECO:0000313" key="2">
    <source>
        <dbReference type="EMBL" id="KAJ7372209.1"/>
    </source>
</evidence>
<keyword evidence="2" id="KW-0418">Kinase</keyword>
<evidence type="ECO:0000256" key="1">
    <source>
        <dbReference type="SAM" id="MobiDB-lite"/>
    </source>
</evidence>
<comment type="caution">
    <text evidence="2">The sequence shown here is derived from an EMBL/GenBank/DDBJ whole genome shotgun (WGS) entry which is preliminary data.</text>
</comment>